<evidence type="ECO:0000256" key="5">
    <source>
        <dbReference type="ARBA" id="ARBA00023136"/>
    </source>
</evidence>
<evidence type="ECO:0000256" key="9">
    <source>
        <dbReference type="ARBA" id="ARBA00049940"/>
    </source>
</evidence>
<evidence type="ECO:0000256" key="6">
    <source>
        <dbReference type="ARBA" id="ARBA00023303"/>
    </source>
</evidence>
<evidence type="ECO:0000256" key="2">
    <source>
        <dbReference type="ARBA" id="ARBA00022475"/>
    </source>
</evidence>
<dbReference type="PANTHER" id="PTHR28259">
    <property type="entry name" value="FLUORIDE EXPORT PROTEIN 1-RELATED"/>
    <property type="match status" value="1"/>
</dbReference>
<evidence type="ECO:0000256" key="1">
    <source>
        <dbReference type="ARBA" id="ARBA00004651"/>
    </source>
</evidence>
<comment type="subcellular location">
    <subcellularLocation>
        <location evidence="1 10">Cell membrane</location>
        <topology evidence="1 10">Multi-pass membrane protein</topology>
    </subcellularLocation>
</comment>
<dbReference type="InterPro" id="IPR003691">
    <property type="entry name" value="FluC"/>
</dbReference>
<comment type="similarity">
    <text evidence="7 10">Belongs to the fluoride channel Fluc/FEX (TC 1.A.43) family.</text>
</comment>
<dbReference type="PANTHER" id="PTHR28259:SF1">
    <property type="entry name" value="FLUORIDE EXPORT PROTEIN 1-RELATED"/>
    <property type="match status" value="1"/>
</dbReference>
<sequence length="163" mass="16640">MGELRRRSGAPVFPPISHVLLVIVGGVFGTAARAGLSDAVPAVGGWPVATAFVNLAGAFLLGIGLEGLARRGPDVGRRRVLRLMIGTGFMGAFTTYSTLAVETGELFGGGDIAIGLTYAIGSVLLGTAAAAAGIWTAAGQHRLMQRRRGPEWPGDSGPTGETL</sequence>
<dbReference type="AlphaFoldDB" id="A0A7Z0D3C3"/>
<reference evidence="11 12" key="1">
    <citation type="submission" date="2020-07" db="EMBL/GenBank/DDBJ databases">
        <title>Sequencing the genomes of 1000 actinobacteria strains.</title>
        <authorList>
            <person name="Klenk H.-P."/>
        </authorList>
    </citation>
    <scope>NUCLEOTIDE SEQUENCE [LARGE SCALE GENOMIC DNA]</scope>
    <source>
        <strain evidence="11 12">DSM 26341</strain>
    </source>
</reference>
<evidence type="ECO:0000256" key="7">
    <source>
        <dbReference type="ARBA" id="ARBA00035120"/>
    </source>
</evidence>
<proteinExistence type="inferred from homology"/>
<dbReference type="GO" id="GO:0046872">
    <property type="term" value="F:metal ion binding"/>
    <property type="evidence" value="ECO:0007669"/>
    <property type="project" value="UniProtKB-KW"/>
</dbReference>
<keyword evidence="10" id="KW-0915">Sodium</keyword>
<protein>
    <recommendedName>
        <fullName evidence="10">Fluoride-specific ion channel FluC</fullName>
    </recommendedName>
</protein>
<comment type="caution">
    <text evidence="11">The sequence shown here is derived from an EMBL/GenBank/DDBJ whole genome shotgun (WGS) entry which is preliminary data.</text>
</comment>
<accession>A0A7Z0D3C3</accession>
<dbReference type="GO" id="GO:0005886">
    <property type="term" value="C:plasma membrane"/>
    <property type="evidence" value="ECO:0007669"/>
    <property type="project" value="UniProtKB-SubCell"/>
</dbReference>
<evidence type="ECO:0000256" key="3">
    <source>
        <dbReference type="ARBA" id="ARBA00022692"/>
    </source>
</evidence>
<keyword evidence="10" id="KW-0479">Metal-binding</keyword>
<organism evidence="11 12">
    <name type="scientific">Spelaeicoccus albus</name>
    <dbReference type="NCBI Taxonomy" id="1280376"/>
    <lineage>
        <taxon>Bacteria</taxon>
        <taxon>Bacillati</taxon>
        <taxon>Actinomycetota</taxon>
        <taxon>Actinomycetes</taxon>
        <taxon>Micrococcales</taxon>
        <taxon>Brevibacteriaceae</taxon>
        <taxon>Spelaeicoccus</taxon>
    </lineage>
</organism>
<feature type="transmembrane region" description="Helical" evidence="10">
    <location>
        <begin position="112"/>
        <end position="138"/>
    </location>
</feature>
<name>A0A7Z0D3C3_9MICO</name>
<dbReference type="GO" id="GO:0140114">
    <property type="term" value="P:cellular detoxification of fluoride"/>
    <property type="evidence" value="ECO:0007669"/>
    <property type="project" value="UniProtKB-UniRule"/>
</dbReference>
<evidence type="ECO:0000313" key="11">
    <source>
        <dbReference type="EMBL" id="NYI68115.1"/>
    </source>
</evidence>
<feature type="binding site" evidence="10">
    <location>
        <position position="91"/>
    </location>
    <ligand>
        <name>Na(+)</name>
        <dbReference type="ChEBI" id="CHEBI:29101"/>
        <note>structural</note>
    </ligand>
</feature>
<dbReference type="Proteomes" id="UP000539111">
    <property type="component" value="Unassembled WGS sequence"/>
</dbReference>
<keyword evidence="10" id="KW-0813">Transport</keyword>
<keyword evidence="10" id="KW-0406">Ion transport</keyword>
<comment type="catalytic activity">
    <reaction evidence="8">
        <text>fluoride(in) = fluoride(out)</text>
        <dbReference type="Rhea" id="RHEA:76159"/>
        <dbReference type="ChEBI" id="CHEBI:17051"/>
    </reaction>
    <physiologicalReaction direction="left-to-right" evidence="8">
        <dbReference type="Rhea" id="RHEA:76160"/>
    </physiologicalReaction>
</comment>
<dbReference type="RefSeq" id="WP_237248959.1">
    <property type="nucleotide sequence ID" value="NZ_JACBZP010000001.1"/>
</dbReference>
<comment type="function">
    <text evidence="9 10">Fluoride-specific ion channel. Important for reducing fluoride concentration in the cell, thus reducing its toxicity.</text>
</comment>
<comment type="activity regulation">
    <text evidence="10">Na(+) is not transported, but it plays an essential structural role and its presence is essential for fluoride channel function.</text>
</comment>
<keyword evidence="4 10" id="KW-1133">Transmembrane helix</keyword>
<dbReference type="HAMAP" id="MF_00454">
    <property type="entry name" value="FluC"/>
    <property type="match status" value="1"/>
</dbReference>
<keyword evidence="5 10" id="KW-0472">Membrane</keyword>
<evidence type="ECO:0000256" key="10">
    <source>
        <dbReference type="HAMAP-Rule" id="MF_00454"/>
    </source>
</evidence>
<dbReference type="EMBL" id="JACBZP010000001">
    <property type="protein sequence ID" value="NYI68115.1"/>
    <property type="molecule type" value="Genomic_DNA"/>
</dbReference>
<keyword evidence="12" id="KW-1185">Reference proteome</keyword>
<keyword evidence="2 10" id="KW-1003">Cell membrane</keyword>
<keyword evidence="6 10" id="KW-0407">Ion channel</keyword>
<evidence type="ECO:0000313" key="12">
    <source>
        <dbReference type="Proteomes" id="UP000539111"/>
    </source>
</evidence>
<feature type="binding site" evidence="10">
    <location>
        <position position="94"/>
    </location>
    <ligand>
        <name>Na(+)</name>
        <dbReference type="ChEBI" id="CHEBI:29101"/>
        <note>structural</note>
    </ligand>
</feature>
<evidence type="ECO:0000256" key="4">
    <source>
        <dbReference type="ARBA" id="ARBA00022989"/>
    </source>
</evidence>
<keyword evidence="3 10" id="KW-0812">Transmembrane</keyword>
<gene>
    <name evidence="10" type="primary">fluC</name>
    <name evidence="10" type="synonym">crcB</name>
    <name evidence="11" type="ORF">BJY26_002421</name>
</gene>
<evidence type="ECO:0000256" key="8">
    <source>
        <dbReference type="ARBA" id="ARBA00035585"/>
    </source>
</evidence>
<feature type="transmembrane region" description="Helical" evidence="10">
    <location>
        <begin position="12"/>
        <end position="32"/>
    </location>
</feature>
<dbReference type="Pfam" id="PF02537">
    <property type="entry name" value="CRCB"/>
    <property type="match status" value="1"/>
</dbReference>
<feature type="transmembrane region" description="Helical" evidence="10">
    <location>
        <begin position="80"/>
        <end position="100"/>
    </location>
</feature>
<dbReference type="GO" id="GO:0062054">
    <property type="term" value="F:fluoride channel activity"/>
    <property type="evidence" value="ECO:0007669"/>
    <property type="project" value="UniProtKB-UniRule"/>
</dbReference>
<feature type="transmembrane region" description="Helical" evidence="10">
    <location>
        <begin position="44"/>
        <end position="68"/>
    </location>
</feature>